<dbReference type="Proteomes" id="UP000228533">
    <property type="component" value="Unassembled WGS sequence"/>
</dbReference>
<reference evidence="3" key="1">
    <citation type="submission" date="2017-09" db="EMBL/GenBank/DDBJ databases">
        <title>Depth-based differentiation of microbial function through sediment-hosted aquifers and enrichment of novel symbionts in the deep terrestrial subsurface.</title>
        <authorList>
            <person name="Probst A.J."/>
            <person name="Ladd B."/>
            <person name="Jarett J.K."/>
            <person name="Geller-Mcgrath D.E."/>
            <person name="Sieber C.M.K."/>
            <person name="Emerson J.B."/>
            <person name="Anantharaman K."/>
            <person name="Thomas B.C."/>
            <person name="Malmstrom R."/>
            <person name="Stieglmeier M."/>
            <person name="Klingl A."/>
            <person name="Woyke T."/>
            <person name="Ryan C.M."/>
            <person name="Banfield J.F."/>
        </authorList>
    </citation>
    <scope>NUCLEOTIDE SEQUENCE [LARGE SCALE GENOMIC DNA]</scope>
</reference>
<dbReference type="PROSITE" id="PS50910">
    <property type="entry name" value="HEPN"/>
    <property type="match status" value="1"/>
</dbReference>
<sequence>MKALVKTKRFADSLFFGHIILEKIIKAYAVSIIKEPAPRIHDLERLANIAKLKLTELEINLLINVNEFNLRSRYPDFKLDFCKLATKDYCEDYLKDIIKLYKKLCQNLKLKK</sequence>
<dbReference type="SUPFAM" id="SSF81593">
    <property type="entry name" value="Nucleotidyltransferase substrate binding subunit/domain"/>
    <property type="match status" value="1"/>
</dbReference>
<dbReference type="InterPro" id="IPR007842">
    <property type="entry name" value="HEPN_dom"/>
</dbReference>
<dbReference type="EMBL" id="PFAM01000001">
    <property type="protein sequence ID" value="PIT96502.1"/>
    <property type="molecule type" value="Genomic_DNA"/>
</dbReference>
<evidence type="ECO:0000313" key="3">
    <source>
        <dbReference type="Proteomes" id="UP000228533"/>
    </source>
</evidence>
<gene>
    <name evidence="2" type="ORF">COT94_00020</name>
</gene>
<name>A0A2M6WUN9_9BACT</name>
<proteinExistence type="predicted"/>
<protein>
    <recommendedName>
        <fullName evidence="1">HEPN domain-containing protein</fullName>
    </recommendedName>
</protein>
<organism evidence="2 3">
    <name type="scientific">Candidatus Falkowbacteria bacterium CG10_big_fil_rev_8_21_14_0_10_37_14</name>
    <dbReference type="NCBI Taxonomy" id="1974561"/>
    <lineage>
        <taxon>Bacteria</taxon>
        <taxon>Candidatus Falkowiibacteriota</taxon>
    </lineage>
</organism>
<dbReference type="Gene3D" id="1.20.120.330">
    <property type="entry name" value="Nucleotidyltransferases domain 2"/>
    <property type="match status" value="1"/>
</dbReference>
<feature type="domain" description="HEPN" evidence="1">
    <location>
        <begin position="1"/>
        <end position="104"/>
    </location>
</feature>
<dbReference type="Pfam" id="PF05168">
    <property type="entry name" value="HEPN"/>
    <property type="match status" value="1"/>
</dbReference>
<dbReference type="AlphaFoldDB" id="A0A2M6WUN9"/>
<evidence type="ECO:0000313" key="2">
    <source>
        <dbReference type="EMBL" id="PIT96502.1"/>
    </source>
</evidence>
<accession>A0A2M6WUN9</accession>
<evidence type="ECO:0000259" key="1">
    <source>
        <dbReference type="PROSITE" id="PS50910"/>
    </source>
</evidence>
<comment type="caution">
    <text evidence="2">The sequence shown here is derived from an EMBL/GenBank/DDBJ whole genome shotgun (WGS) entry which is preliminary data.</text>
</comment>